<feature type="transmembrane region" description="Helical" evidence="11">
    <location>
        <begin position="664"/>
        <end position="684"/>
    </location>
</feature>
<proteinExistence type="inferred from homology"/>
<dbReference type="Gene3D" id="3.40.720.10">
    <property type="entry name" value="Alkaline Phosphatase, subunit A"/>
    <property type="match status" value="1"/>
</dbReference>
<keyword evidence="4" id="KW-0337">GPI-anchor biosynthesis</keyword>
<feature type="transmembrane region" description="Helical" evidence="11">
    <location>
        <begin position="779"/>
        <end position="806"/>
    </location>
</feature>
<dbReference type="GO" id="GO:0051377">
    <property type="term" value="F:mannose-ethanolamine phosphotransferase activity"/>
    <property type="evidence" value="ECO:0007669"/>
    <property type="project" value="InterPro"/>
</dbReference>
<evidence type="ECO:0000256" key="6">
    <source>
        <dbReference type="ARBA" id="ARBA00022692"/>
    </source>
</evidence>
<name>A0A060SZM5_BLAAD</name>
<feature type="transmembrane region" description="Helical" evidence="11">
    <location>
        <begin position="532"/>
        <end position="552"/>
    </location>
</feature>
<feature type="transmembrane region" description="Helical" evidence="11">
    <location>
        <begin position="890"/>
        <end position="909"/>
    </location>
</feature>
<protein>
    <submittedName>
        <fullName evidence="12">ARAD1C05786p</fullName>
    </submittedName>
</protein>
<keyword evidence="10" id="KW-0325">Glycoprotein</keyword>
<dbReference type="Pfam" id="PF01663">
    <property type="entry name" value="Phosphodiest"/>
    <property type="match status" value="1"/>
</dbReference>
<sequence length="993" mass="109763">MTSTPKKQVHFTPFPQESKDLDADEILRAVPEHRRQNKSLETQMSIKLAARKLWNASASLTGIVFWIAIVQLVSLYLFTSGFLLTRPVFEDVSVCEEPPVENSIAPVSTCWSSNRPFKKTVMIVIDALRYDFVVPSEDNKYYHNSFPVLHEIATARPQNAFLSKFIADPPTTTLQRLKGLTTGSLPTFIDAGSNFAGSRIDEDNWISQLKNANRTVAFVGDDTWTALFRPDFDDEMCYPFDSLNVWDLHTVDNGVISHIFPLLEDSHKWDVAIGHLLGVDHAGHRYGPNHHEMQAKLNQMDQFIRDLVEKIDDDTLLIVMGDHGMDSKGDHGGDTMLELESTLWMYSKRPYFARPQTAGNRTVSQIDLVPTISLLLGLPIPYNSIGFPIAEAFLGAKSNDYKSWAHAAYMTASQINRYRSKFSWSNDDSVLQDLWKSIQASKSDHKKLPQLCEQYARHSLEQFREQWVKFDLNDMYSGIAVILCSAAILVAFVARIRTFETSSVFKNVSAATVLLGGAAYGGAYFTKLVDPLHAAGLGVTVGVLGSSLPMIVRFFSSGGLKVESWWTVLSVVLASVHALSFYSNSFTIWEDGILHHLLVLVGVVFAAASFRLETVKDRTMALWHGAVFAILSRLVSFSRLCREEQGMSCSTTYYGELSSVNSPYALVVLSLLVLILPELIKSFYNTSASYTGSAPIWIGLGLRMGMFLATVYWTLDGVDTYGWDIPLLRGTGLKAIKMMVARTALGAALVAGNYGWYVGALCVRVDVRKDENVAAKVRAAILGYANVYGSYYFLVLINAFVAVIIVTKPLGGMVLAVLLYQILTLAELIQLFDLRSSLFGPVVLGLLGGAYFFSTGHHATLPAIQWEVGFIPVSTITFPFTHLAIAMNTFAPLILTTLAAPLVVLWKIPPNKNPIALQNRVGGIILAVVLYHTFIAANSMVSALVLRRHLMLWKIFAPRYMLAGVTLGACNVVALLTAMASGRVIGYINSLFG</sequence>
<feature type="transmembrane region" description="Helical" evidence="11">
    <location>
        <begin position="812"/>
        <end position="831"/>
    </location>
</feature>
<accession>A0A060SZM5</accession>
<dbReference type="InterPro" id="IPR017850">
    <property type="entry name" value="Alkaline_phosphatase_core_sf"/>
</dbReference>
<feature type="transmembrane region" description="Helical" evidence="11">
    <location>
        <begin position="564"/>
        <end position="581"/>
    </location>
</feature>
<feature type="transmembrane region" description="Helical" evidence="11">
    <location>
        <begin position="838"/>
        <end position="857"/>
    </location>
</feature>
<keyword evidence="7" id="KW-0256">Endoplasmic reticulum</keyword>
<feature type="transmembrane region" description="Helical" evidence="11">
    <location>
        <begin position="958"/>
        <end position="980"/>
    </location>
</feature>
<keyword evidence="9 11" id="KW-0472">Membrane</keyword>
<evidence type="ECO:0000256" key="4">
    <source>
        <dbReference type="ARBA" id="ARBA00022502"/>
    </source>
</evidence>
<organism evidence="12">
    <name type="scientific">Blastobotrys adeninivorans</name>
    <name type="common">Yeast</name>
    <name type="synonym">Arxula adeninivorans</name>
    <dbReference type="NCBI Taxonomy" id="409370"/>
    <lineage>
        <taxon>Eukaryota</taxon>
        <taxon>Fungi</taxon>
        <taxon>Dikarya</taxon>
        <taxon>Ascomycota</taxon>
        <taxon>Saccharomycotina</taxon>
        <taxon>Dipodascomycetes</taxon>
        <taxon>Dipodascales</taxon>
        <taxon>Trichomonascaceae</taxon>
        <taxon>Blastobotrys</taxon>
    </lineage>
</organism>
<feature type="transmembrane region" description="Helical" evidence="11">
    <location>
        <begin position="593"/>
        <end position="610"/>
    </location>
</feature>
<feature type="transmembrane region" description="Helical" evidence="11">
    <location>
        <begin position="508"/>
        <end position="526"/>
    </location>
</feature>
<evidence type="ECO:0000256" key="8">
    <source>
        <dbReference type="ARBA" id="ARBA00022989"/>
    </source>
</evidence>
<feature type="transmembrane region" description="Helical" evidence="11">
    <location>
        <begin position="735"/>
        <end position="758"/>
    </location>
</feature>
<dbReference type="GO" id="GO:0005789">
    <property type="term" value="C:endoplasmic reticulum membrane"/>
    <property type="evidence" value="ECO:0007669"/>
    <property type="project" value="UniProtKB-SubCell"/>
</dbReference>
<keyword evidence="6 11" id="KW-0812">Transmembrane</keyword>
<evidence type="ECO:0000313" key="12">
    <source>
        <dbReference type="EMBL" id="CDP34148.1"/>
    </source>
</evidence>
<reference evidence="12" key="1">
    <citation type="submission" date="2014-02" db="EMBL/GenBank/DDBJ databases">
        <authorList>
            <person name="Genoscope - CEA"/>
        </authorList>
    </citation>
    <scope>NUCLEOTIDE SEQUENCE</scope>
    <source>
        <strain evidence="12">LS3</strain>
    </source>
</reference>
<evidence type="ECO:0000256" key="2">
    <source>
        <dbReference type="ARBA" id="ARBA00004687"/>
    </source>
</evidence>
<evidence type="ECO:0000256" key="10">
    <source>
        <dbReference type="ARBA" id="ARBA00023180"/>
    </source>
</evidence>
<evidence type="ECO:0000256" key="11">
    <source>
        <dbReference type="SAM" id="Phobius"/>
    </source>
</evidence>
<feature type="transmembrane region" description="Helical" evidence="11">
    <location>
        <begin position="921"/>
        <end position="946"/>
    </location>
</feature>
<comment type="subcellular location">
    <subcellularLocation>
        <location evidence="1">Endoplasmic reticulum membrane</location>
        <topology evidence="1">Multi-pass membrane protein</topology>
    </subcellularLocation>
</comment>
<comment type="pathway">
    <text evidence="2">Glycolipid biosynthesis; glycosylphosphatidylinositol-anchor biosynthesis.</text>
</comment>
<feature type="transmembrane region" description="Helical" evidence="11">
    <location>
        <begin position="622"/>
        <end position="640"/>
    </location>
</feature>
<evidence type="ECO:0000256" key="3">
    <source>
        <dbReference type="ARBA" id="ARBA00008695"/>
    </source>
</evidence>
<dbReference type="InterPro" id="IPR037675">
    <property type="entry name" value="PIG-O_N"/>
</dbReference>
<evidence type="ECO:0000256" key="7">
    <source>
        <dbReference type="ARBA" id="ARBA00022824"/>
    </source>
</evidence>
<evidence type="ECO:0000256" key="1">
    <source>
        <dbReference type="ARBA" id="ARBA00004477"/>
    </source>
</evidence>
<feature type="transmembrane region" description="Helical" evidence="11">
    <location>
        <begin position="475"/>
        <end position="496"/>
    </location>
</feature>
<dbReference type="CDD" id="cd16023">
    <property type="entry name" value="GPI_EPT_3"/>
    <property type="match status" value="1"/>
</dbReference>
<evidence type="ECO:0000256" key="9">
    <source>
        <dbReference type="ARBA" id="ARBA00023136"/>
    </source>
</evidence>
<dbReference type="GO" id="GO:0006506">
    <property type="term" value="P:GPI anchor biosynthetic process"/>
    <property type="evidence" value="ECO:0007669"/>
    <property type="project" value="UniProtKB-UniPathway"/>
</dbReference>
<dbReference type="AlphaFoldDB" id="A0A060SZM5"/>
<feature type="transmembrane region" description="Helical" evidence="11">
    <location>
        <begin position="53"/>
        <end position="78"/>
    </location>
</feature>
<dbReference type="InterPro" id="IPR002591">
    <property type="entry name" value="Phosphodiest/P_Trfase"/>
</dbReference>
<dbReference type="PANTHER" id="PTHR23071:SF1">
    <property type="entry name" value="GPI ETHANOLAMINE PHOSPHATE TRANSFERASE 3"/>
    <property type="match status" value="1"/>
</dbReference>
<dbReference type="PANTHER" id="PTHR23071">
    <property type="entry name" value="PHOSPHATIDYLINOSITOL GLYCAN"/>
    <property type="match status" value="1"/>
</dbReference>
<dbReference type="PhylomeDB" id="A0A060SZM5"/>
<keyword evidence="8 11" id="KW-1133">Transmembrane helix</keyword>
<comment type="similarity">
    <text evidence="3">Belongs to the PIGG/PIGN/PIGO family. PIGO subfamily.</text>
</comment>
<dbReference type="EMBL" id="HG937693">
    <property type="protein sequence ID" value="CDP34148.1"/>
    <property type="molecule type" value="Genomic_DNA"/>
</dbReference>
<keyword evidence="5" id="KW-0808">Transferase</keyword>
<dbReference type="InterPro" id="IPR039524">
    <property type="entry name" value="PIGO/GPI13"/>
</dbReference>
<evidence type="ECO:0000256" key="5">
    <source>
        <dbReference type="ARBA" id="ARBA00022679"/>
    </source>
</evidence>
<reference evidence="12" key="2">
    <citation type="submission" date="2014-06" db="EMBL/GenBank/DDBJ databases">
        <title>The complete genome of Blastobotrys (Arxula) adeninivorans LS3 - a yeast of biotechnological interest.</title>
        <authorList>
            <person name="Kunze G."/>
            <person name="Gaillardin C."/>
            <person name="Czernicka M."/>
            <person name="Durrens P."/>
            <person name="Martin T."/>
            <person name="Boer E."/>
            <person name="Gabaldon T."/>
            <person name="Cruz J."/>
            <person name="Talla E."/>
            <person name="Marck C."/>
            <person name="Goffeau A."/>
            <person name="Barbe V."/>
            <person name="Baret P."/>
            <person name="Baronian K."/>
            <person name="Beier S."/>
            <person name="Bleykasten C."/>
            <person name="Bode R."/>
            <person name="Casaregola S."/>
            <person name="Despons L."/>
            <person name="Fairhead C."/>
            <person name="Giersberg M."/>
            <person name="Gierski P."/>
            <person name="Hahnel U."/>
            <person name="Hartmann A."/>
            <person name="Jankowska D."/>
            <person name="Jubin C."/>
            <person name="Jung P."/>
            <person name="Lafontaine I."/>
            <person name="Leh-Louis V."/>
            <person name="Lemaire M."/>
            <person name="Marcet-Houben M."/>
            <person name="Mascher M."/>
            <person name="Morel G."/>
            <person name="Richard G.-F."/>
            <person name="Riechen J."/>
            <person name="Sacerdot C."/>
            <person name="Sarkar A."/>
            <person name="Savel G."/>
            <person name="Schacherer J."/>
            <person name="Sherman D."/>
            <person name="Straub M.-L."/>
            <person name="Stein N."/>
            <person name="Thierry A."/>
            <person name="Trautwein-Schult A."/>
            <person name="Westhof E."/>
            <person name="Worch S."/>
            <person name="Dujon B."/>
            <person name="Souciet J.-L."/>
            <person name="Wincker P."/>
            <person name="Scholz U."/>
            <person name="Neuveglise N."/>
        </authorList>
    </citation>
    <scope>NUCLEOTIDE SEQUENCE</scope>
    <source>
        <strain evidence="12">LS3</strain>
    </source>
</reference>
<dbReference type="SUPFAM" id="SSF53649">
    <property type="entry name" value="Alkaline phosphatase-like"/>
    <property type="match status" value="1"/>
</dbReference>
<gene>
    <name evidence="12" type="ORF">GNLVRS02_ARAD1C05786g</name>
</gene>
<feature type="transmembrane region" description="Helical" evidence="11">
    <location>
        <begin position="696"/>
        <end position="715"/>
    </location>
</feature>
<dbReference type="UniPathway" id="UPA00196"/>